<dbReference type="SUPFAM" id="SSF82171">
    <property type="entry name" value="DPP6 N-terminal domain-like"/>
    <property type="match status" value="1"/>
</dbReference>
<gene>
    <name evidence="10" type="ORF">HKI87_08g55920</name>
</gene>
<feature type="region of interest" description="Disordered" evidence="8">
    <location>
        <begin position="431"/>
        <end position="552"/>
    </location>
</feature>
<evidence type="ECO:0000256" key="4">
    <source>
        <dbReference type="ARBA" id="ARBA00022574"/>
    </source>
</evidence>
<proteinExistence type="inferred from homology"/>
<dbReference type="GO" id="GO:0003743">
    <property type="term" value="F:translation initiation factor activity"/>
    <property type="evidence" value="ECO:0007669"/>
    <property type="project" value="UniProtKB-KW"/>
</dbReference>
<evidence type="ECO:0000256" key="1">
    <source>
        <dbReference type="ARBA" id="ARBA00009573"/>
    </source>
</evidence>
<keyword evidence="11" id="KW-1185">Reference proteome</keyword>
<feature type="compositionally biased region" description="Low complexity" evidence="8">
    <location>
        <begin position="478"/>
        <end position="492"/>
    </location>
</feature>
<evidence type="ECO:0000313" key="11">
    <source>
        <dbReference type="Proteomes" id="UP001472866"/>
    </source>
</evidence>
<evidence type="ECO:0000259" key="9">
    <source>
        <dbReference type="Pfam" id="PF08662"/>
    </source>
</evidence>
<dbReference type="InterPro" id="IPR011387">
    <property type="entry name" value="TIF2A"/>
</dbReference>
<evidence type="ECO:0000256" key="2">
    <source>
        <dbReference type="ARBA" id="ARBA00013819"/>
    </source>
</evidence>
<feature type="compositionally biased region" description="Basic residues" evidence="8">
    <location>
        <begin position="526"/>
        <end position="538"/>
    </location>
</feature>
<organism evidence="10 11">
    <name type="scientific">Chloropicon roscoffensis</name>
    <dbReference type="NCBI Taxonomy" id="1461544"/>
    <lineage>
        <taxon>Eukaryota</taxon>
        <taxon>Viridiplantae</taxon>
        <taxon>Chlorophyta</taxon>
        <taxon>Chloropicophyceae</taxon>
        <taxon>Chloropicales</taxon>
        <taxon>Chloropicaceae</taxon>
        <taxon>Chloropicon</taxon>
    </lineage>
</organism>
<evidence type="ECO:0000313" key="10">
    <source>
        <dbReference type="EMBL" id="WZN64038.1"/>
    </source>
</evidence>
<keyword evidence="3 10" id="KW-0396">Initiation factor</keyword>
<feature type="compositionally biased region" description="Basic and acidic residues" evidence="8">
    <location>
        <begin position="436"/>
        <end position="447"/>
    </location>
</feature>
<keyword evidence="5" id="KW-0677">Repeat</keyword>
<dbReference type="Gene3D" id="2.130.10.10">
    <property type="entry name" value="YVTN repeat-like/Quinoprotein amine dehydrogenase"/>
    <property type="match status" value="1"/>
</dbReference>
<dbReference type="AlphaFoldDB" id="A0AAX4PD16"/>
<comment type="similarity">
    <text evidence="1">Belongs to the WD repeat EIF2A family.</text>
</comment>
<dbReference type="GO" id="GO:0043022">
    <property type="term" value="F:ribosome binding"/>
    <property type="evidence" value="ECO:0007669"/>
    <property type="project" value="TreeGrafter"/>
</dbReference>
<accession>A0AAX4PD16</accession>
<reference evidence="10 11" key="1">
    <citation type="submission" date="2024-03" db="EMBL/GenBank/DDBJ databases">
        <title>Complete genome sequence of the green alga Chloropicon roscoffensis RCC1871.</title>
        <authorList>
            <person name="Lemieux C."/>
            <person name="Pombert J.-F."/>
            <person name="Otis C."/>
            <person name="Turmel M."/>
        </authorList>
    </citation>
    <scope>NUCLEOTIDE SEQUENCE [LARGE SCALE GENOMIC DNA]</scope>
    <source>
        <strain evidence="10 11">RCC1871</strain>
    </source>
</reference>
<keyword evidence="4" id="KW-0853">WD repeat</keyword>
<dbReference type="EMBL" id="CP151508">
    <property type="protein sequence ID" value="WZN64038.1"/>
    <property type="molecule type" value="Genomic_DNA"/>
</dbReference>
<dbReference type="PANTHER" id="PTHR13227:SF0">
    <property type="entry name" value="EUKARYOTIC TRANSLATION INITIATION FACTOR 2A"/>
    <property type="match status" value="1"/>
</dbReference>
<sequence>MAGLTILERTPEGAAVRGGVEDNFALRGSNSGGDHRTKASTMLVSQETGLVVYSSSEGVCVKDSRNGAYNVVFEAKMKHTVGLDVSPLGSFLVTYQRPNKDEPDAKNLKVFRIGSDEIGEDGEPAPCFSQPQKQASQDAWPLYQFDKDEEHLYRAVANEVHAIKTSDFAGGIAKKLRAKGLNCFAISGGSEPKIAVYCPEAKGAPGCVQIFDVKHDFSSAAKSNPTPSARRSFYRSSRAKLLWNSTGTSLLGWAFSDVDATNQNYFGEQSLHFLSSDGEREQLVELKDGPIHDVKWAPNGQHFVAVHGFMPAKATLFDKKCKPIYDFGSGPRNTVEWSPFSRFLIIGGFGNLPGDIEFFDKKADGKCKAMGKVRAACTVGCQWAPDGRHLLTSTTSPRLRVDNGFKVFHYNGDLVHEAKHEVLLQVEFGPSQAGDFEDRPASPERVKRGLQQATSAAGRGGGGGGGGRRPTSRRTSRTRPLARGAETSPWRTTSRRRARERSRPSSSRGRTTCLQGPSSRSPNRPQRTRRGGRRRRPLRQRESERTPRRGEARRAPCFPKCFLFGYIIVGRVRGHVINMESRFANRAPPARPTRSLHKGTRITSC</sequence>
<dbReference type="GO" id="GO:0006417">
    <property type="term" value="P:regulation of translation"/>
    <property type="evidence" value="ECO:0007669"/>
    <property type="project" value="UniProtKB-KW"/>
</dbReference>
<evidence type="ECO:0000256" key="8">
    <source>
        <dbReference type="SAM" id="MobiDB-lite"/>
    </source>
</evidence>
<feature type="compositionally biased region" description="Polar residues" evidence="8">
    <location>
        <begin position="513"/>
        <end position="523"/>
    </location>
</feature>
<feature type="compositionally biased region" description="Basic and acidic residues" evidence="8">
    <location>
        <begin position="539"/>
        <end position="552"/>
    </location>
</feature>
<dbReference type="GO" id="GO:0000049">
    <property type="term" value="F:tRNA binding"/>
    <property type="evidence" value="ECO:0007669"/>
    <property type="project" value="TreeGrafter"/>
</dbReference>
<feature type="domain" description="Translation initiation factor beta propellor-like" evidence="9">
    <location>
        <begin position="231"/>
        <end position="426"/>
    </location>
</feature>
<protein>
    <recommendedName>
        <fullName evidence="2">Eukaryotic translation initiation factor 2A</fullName>
    </recommendedName>
</protein>
<keyword evidence="7" id="KW-0648">Protein biosynthesis</keyword>
<dbReference type="GO" id="GO:0003729">
    <property type="term" value="F:mRNA binding"/>
    <property type="evidence" value="ECO:0007669"/>
    <property type="project" value="TreeGrafter"/>
</dbReference>
<dbReference type="Proteomes" id="UP001472866">
    <property type="component" value="Chromosome 08"/>
</dbReference>
<feature type="compositionally biased region" description="Basic residues" evidence="8">
    <location>
        <begin position="594"/>
        <end position="605"/>
    </location>
</feature>
<dbReference type="GO" id="GO:0022627">
    <property type="term" value="C:cytosolic small ribosomal subunit"/>
    <property type="evidence" value="ECO:0007669"/>
    <property type="project" value="TreeGrafter"/>
</dbReference>
<name>A0AAX4PD16_9CHLO</name>
<feature type="compositionally biased region" description="Gly residues" evidence="8">
    <location>
        <begin position="458"/>
        <end position="468"/>
    </location>
</feature>
<keyword evidence="6" id="KW-0810">Translation regulation</keyword>
<evidence type="ECO:0000256" key="5">
    <source>
        <dbReference type="ARBA" id="ARBA00022737"/>
    </source>
</evidence>
<evidence type="ECO:0000256" key="7">
    <source>
        <dbReference type="ARBA" id="ARBA00022917"/>
    </source>
</evidence>
<dbReference type="PANTHER" id="PTHR13227">
    <property type="entry name" value="EUKARYOTIC TRANSLATION INITIATION FACTOR 2A"/>
    <property type="match status" value="1"/>
</dbReference>
<feature type="region of interest" description="Disordered" evidence="8">
    <location>
        <begin position="586"/>
        <end position="605"/>
    </location>
</feature>
<evidence type="ECO:0000256" key="6">
    <source>
        <dbReference type="ARBA" id="ARBA00022845"/>
    </source>
</evidence>
<evidence type="ECO:0000256" key="3">
    <source>
        <dbReference type="ARBA" id="ARBA00022540"/>
    </source>
</evidence>
<dbReference type="InterPro" id="IPR013979">
    <property type="entry name" value="TIF_beta_prop-like"/>
</dbReference>
<dbReference type="InterPro" id="IPR015943">
    <property type="entry name" value="WD40/YVTN_repeat-like_dom_sf"/>
</dbReference>
<dbReference type="Pfam" id="PF08662">
    <property type="entry name" value="eIF2A"/>
    <property type="match status" value="1"/>
</dbReference>